<evidence type="ECO:0000313" key="1">
    <source>
        <dbReference type="EMBL" id="JAE33209.1"/>
    </source>
</evidence>
<organism evidence="1">
    <name type="scientific">Arundo donax</name>
    <name type="common">Giant reed</name>
    <name type="synonym">Donax arundinaceus</name>
    <dbReference type="NCBI Taxonomy" id="35708"/>
    <lineage>
        <taxon>Eukaryota</taxon>
        <taxon>Viridiplantae</taxon>
        <taxon>Streptophyta</taxon>
        <taxon>Embryophyta</taxon>
        <taxon>Tracheophyta</taxon>
        <taxon>Spermatophyta</taxon>
        <taxon>Magnoliopsida</taxon>
        <taxon>Liliopsida</taxon>
        <taxon>Poales</taxon>
        <taxon>Poaceae</taxon>
        <taxon>PACMAD clade</taxon>
        <taxon>Arundinoideae</taxon>
        <taxon>Arundineae</taxon>
        <taxon>Arundo</taxon>
    </lineage>
</organism>
<protein>
    <submittedName>
        <fullName evidence="1">Uncharacterized protein</fullName>
    </submittedName>
</protein>
<proteinExistence type="predicted"/>
<accession>A0A0A9HBM7</accession>
<dbReference type="EMBL" id="GBRH01164687">
    <property type="protein sequence ID" value="JAE33209.1"/>
    <property type="molecule type" value="Transcribed_RNA"/>
</dbReference>
<name>A0A0A9HBM7_ARUDO</name>
<dbReference type="AlphaFoldDB" id="A0A0A9HBM7"/>
<reference evidence="1" key="1">
    <citation type="submission" date="2014-09" db="EMBL/GenBank/DDBJ databases">
        <authorList>
            <person name="Magalhaes I.L.F."/>
            <person name="Oliveira U."/>
            <person name="Santos F.R."/>
            <person name="Vidigal T.H.D.A."/>
            <person name="Brescovit A.D."/>
            <person name="Santos A.J."/>
        </authorList>
    </citation>
    <scope>NUCLEOTIDE SEQUENCE</scope>
    <source>
        <tissue evidence="1">Shoot tissue taken approximately 20 cm above the soil surface</tissue>
    </source>
</reference>
<reference evidence="1" key="2">
    <citation type="journal article" date="2015" name="Data Brief">
        <title>Shoot transcriptome of the giant reed, Arundo donax.</title>
        <authorList>
            <person name="Barrero R.A."/>
            <person name="Guerrero F.D."/>
            <person name="Moolhuijzen P."/>
            <person name="Goolsby J.A."/>
            <person name="Tidwell J."/>
            <person name="Bellgard S.E."/>
            <person name="Bellgard M.I."/>
        </authorList>
    </citation>
    <scope>NUCLEOTIDE SEQUENCE</scope>
    <source>
        <tissue evidence="1">Shoot tissue taken approximately 20 cm above the soil surface</tissue>
    </source>
</reference>
<sequence>MHAASVFCSPFFLQHDNQIHPQQVLSKLPLIAARARATYARPGDLPDSPAPLLWIGSGPLGTLLLLLLNVPSSSKSSIVLSEDNPPLAPIIILLPPTAARLTGDAAFPLLCTTNDTKTRPPSRMANAAADAHLADLASLLIILSYFH</sequence>